<evidence type="ECO:0000313" key="11">
    <source>
        <dbReference type="Proteomes" id="UP000546970"/>
    </source>
</evidence>
<reference evidence="10 11" key="1">
    <citation type="submission" date="2020-04" db="EMBL/GenBank/DDBJ databases">
        <title>Collinsella sp. KGMB02528 nov., an anaerobic actinobacterium isolated from human feces.</title>
        <authorList>
            <person name="Han K.-I."/>
            <person name="Eom M.K."/>
            <person name="Kim J.-S."/>
            <person name="Lee K.C."/>
            <person name="Suh M.K."/>
            <person name="Park S.-H."/>
            <person name="Lee J.H."/>
            <person name="Kang S.W."/>
            <person name="Park J.-E."/>
            <person name="Oh B.S."/>
            <person name="Yu S.Y."/>
            <person name="Choi S.-H."/>
            <person name="Lee D.H."/>
            <person name="Yoon H."/>
            <person name="Kim B.-Y."/>
            <person name="Lee J.H."/>
            <person name="Lee J.-S."/>
        </authorList>
    </citation>
    <scope>NUCLEOTIDE SEQUENCE [LARGE SCALE GENOMIC DNA]</scope>
    <source>
        <strain evidence="10 11">KGMB02528</strain>
    </source>
</reference>
<proteinExistence type="inferred from homology"/>
<evidence type="ECO:0000313" key="10">
    <source>
        <dbReference type="EMBL" id="NMF55807.1"/>
    </source>
</evidence>
<feature type="transmembrane region" description="Helical" evidence="7">
    <location>
        <begin position="12"/>
        <end position="31"/>
    </location>
</feature>
<evidence type="ECO:0000256" key="7">
    <source>
        <dbReference type="HAMAP-Rule" id="MF_00038"/>
    </source>
</evidence>
<evidence type="ECO:0000256" key="8">
    <source>
        <dbReference type="NCBIfam" id="TIGR00445"/>
    </source>
</evidence>
<keyword evidence="7" id="KW-0131">Cell cycle</keyword>
<feature type="binding site" evidence="9">
    <location>
        <position position="249"/>
    </location>
    <ligand>
        <name>Mg(2+)</name>
        <dbReference type="ChEBI" id="CHEBI:18420"/>
    </ligand>
</feature>
<dbReference type="EMBL" id="JABBCP010000002">
    <property type="protein sequence ID" value="NMF55807.1"/>
    <property type="molecule type" value="Genomic_DNA"/>
</dbReference>
<dbReference type="Proteomes" id="UP000546970">
    <property type="component" value="Unassembled WGS sequence"/>
</dbReference>
<keyword evidence="7" id="KW-1003">Cell membrane</keyword>
<dbReference type="PANTHER" id="PTHR22926">
    <property type="entry name" value="PHOSPHO-N-ACETYLMURAMOYL-PENTAPEPTIDE-TRANSFERASE"/>
    <property type="match status" value="1"/>
</dbReference>
<evidence type="ECO:0000256" key="4">
    <source>
        <dbReference type="ARBA" id="ARBA00022692"/>
    </source>
</evidence>
<accession>A0A7X9UCE0</accession>
<dbReference type="NCBIfam" id="TIGR00445">
    <property type="entry name" value="mraY"/>
    <property type="match status" value="1"/>
</dbReference>
<dbReference type="EC" id="2.7.8.13" evidence="7 8"/>
<comment type="caution">
    <text evidence="10">The sequence shown here is derived from an EMBL/GenBank/DDBJ whole genome shotgun (WGS) entry which is preliminary data.</text>
</comment>
<evidence type="ECO:0000256" key="2">
    <source>
        <dbReference type="ARBA" id="ARBA00005583"/>
    </source>
</evidence>
<dbReference type="PANTHER" id="PTHR22926:SF5">
    <property type="entry name" value="PHOSPHO-N-ACETYLMURAMOYL-PENTAPEPTIDE-TRANSFERASE HOMOLOG"/>
    <property type="match status" value="1"/>
</dbReference>
<feature type="transmembrane region" description="Helical" evidence="7">
    <location>
        <begin position="59"/>
        <end position="77"/>
    </location>
</feature>
<keyword evidence="7" id="KW-0961">Cell wall biogenesis/degradation</keyword>
<feature type="transmembrane region" description="Helical" evidence="7">
    <location>
        <begin position="320"/>
        <end position="340"/>
    </location>
</feature>
<dbReference type="PROSITE" id="PS01348">
    <property type="entry name" value="MRAY_2"/>
    <property type="match status" value="1"/>
</dbReference>
<dbReference type="GO" id="GO:0071555">
    <property type="term" value="P:cell wall organization"/>
    <property type="evidence" value="ECO:0007669"/>
    <property type="project" value="UniProtKB-KW"/>
</dbReference>
<dbReference type="GeneID" id="98651106"/>
<feature type="transmembrane region" description="Helical" evidence="7">
    <location>
        <begin position="83"/>
        <end position="99"/>
    </location>
</feature>
<evidence type="ECO:0000256" key="1">
    <source>
        <dbReference type="ARBA" id="ARBA00004141"/>
    </source>
</evidence>
<keyword evidence="7" id="KW-0132">Cell division</keyword>
<dbReference type="GO" id="GO:0051301">
    <property type="term" value="P:cell division"/>
    <property type="evidence" value="ECO:0007669"/>
    <property type="project" value="UniProtKB-KW"/>
</dbReference>
<feature type="transmembrane region" description="Helical" evidence="7">
    <location>
        <begin position="221"/>
        <end position="238"/>
    </location>
</feature>
<feature type="transmembrane region" description="Helical" evidence="7">
    <location>
        <begin position="196"/>
        <end position="215"/>
    </location>
</feature>
<dbReference type="CDD" id="cd06852">
    <property type="entry name" value="GT_MraY"/>
    <property type="match status" value="1"/>
</dbReference>
<evidence type="ECO:0000256" key="6">
    <source>
        <dbReference type="ARBA" id="ARBA00023136"/>
    </source>
</evidence>
<keyword evidence="7 9" id="KW-0479">Metal-binding</keyword>
<name>A0A7X9UCE0_9ACTN</name>
<keyword evidence="11" id="KW-1185">Reference proteome</keyword>
<feature type="transmembrane region" description="Helical" evidence="7">
    <location>
        <begin position="163"/>
        <end position="184"/>
    </location>
</feature>
<keyword evidence="3 7" id="KW-0808">Transferase</keyword>
<gene>
    <name evidence="7" type="primary">mraY</name>
    <name evidence="10" type="ORF">HF320_05645</name>
</gene>
<comment type="function">
    <text evidence="7">Catalyzes the initial step of the lipid cycle reactions in the biosynthesis of the cell wall peptidoglycan: transfers peptidoglycan precursor phospho-MurNAc-pentapeptide from UDP-MurNAc-pentapeptide onto the lipid carrier undecaprenyl phosphate, yielding undecaprenyl-pyrophosphoryl-MurNAc-pentapeptide, known as lipid I.</text>
</comment>
<comment type="subcellular location">
    <subcellularLocation>
        <location evidence="7">Cell membrane</location>
        <topology evidence="7">Multi-pass membrane protein</topology>
    </subcellularLocation>
    <subcellularLocation>
        <location evidence="1">Membrane</location>
        <topology evidence="1">Multi-pass membrane protein</topology>
    </subcellularLocation>
</comment>
<dbReference type="GO" id="GO:0008963">
    <property type="term" value="F:phospho-N-acetylmuramoyl-pentapeptide-transferase activity"/>
    <property type="evidence" value="ECO:0007669"/>
    <property type="project" value="UniProtKB-UniRule"/>
</dbReference>
<evidence type="ECO:0000256" key="3">
    <source>
        <dbReference type="ARBA" id="ARBA00022679"/>
    </source>
</evidence>
<protein>
    <recommendedName>
        <fullName evidence="7 8">Phospho-N-acetylmuramoyl-pentapeptide-transferase</fullName>
        <ecNumber evidence="7 8">2.7.8.13</ecNumber>
    </recommendedName>
    <alternativeName>
        <fullName evidence="7">UDP-MurNAc-pentapeptide phosphotransferase</fullName>
    </alternativeName>
</protein>
<keyword evidence="7" id="KW-0133">Cell shape</keyword>
<organism evidence="10 11">
    <name type="scientific">Collinsella acetigenes</name>
    <dbReference type="NCBI Taxonomy" id="2713419"/>
    <lineage>
        <taxon>Bacteria</taxon>
        <taxon>Bacillati</taxon>
        <taxon>Actinomycetota</taxon>
        <taxon>Coriobacteriia</taxon>
        <taxon>Coriobacteriales</taxon>
        <taxon>Coriobacteriaceae</taxon>
        <taxon>Collinsella</taxon>
    </lineage>
</organism>
<evidence type="ECO:0000256" key="9">
    <source>
        <dbReference type="PIRSR" id="PIRSR600715-1"/>
    </source>
</evidence>
<dbReference type="GO" id="GO:0008360">
    <property type="term" value="P:regulation of cell shape"/>
    <property type="evidence" value="ECO:0007669"/>
    <property type="project" value="UniProtKB-KW"/>
</dbReference>
<feature type="transmembrane region" description="Helical" evidence="7">
    <location>
        <begin position="271"/>
        <end position="293"/>
    </location>
</feature>
<dbReference type="InterPro" id="IPR003524">
    <property type="entry name" value="PNAcMuramoyl-5peptid_Trfase"/>
</dbReference>
<dbReference type="Pfam" id="PF10555">
    <property type="entry name" value="MraY_sig1"/>
    <property type="match status" value="1"/>
</dbReference>
<feature type="binding site" evidence="9">
    <location>
        <position position="189"/>
    </location>
    <ligand>
        <name>Mg(2+)</name>
        <dbReference type="ChEBI" id="CHEBI:18420"/>
    </ligand>
</feature>
<evidence type="ECO:0000256" key="5">
    <source>
        <dbReference type="ARBA" id="ARBA00022989"/>
    </source>
</evidence>
<comment type="similarity">
    <text evidence="2 7">Belongs to the glycosyltransferase 4 family. MraY subfamily.</text>
</comment>
<dbReference type="UniPathway" id="UPA00219"/>
<dbReference type="AlphaFoldDB" id="A0A7X9UCE0"/>
<sequence>MLGNASYPTYQAFLALGIAALITIVLMPLWIKILKYESIGQQVRADGPKRHLVKQGTPTMGGVVILIAIVLTCLIMAKHTTEMLLVLIATVATGVLGLIDDLTSVTHGRSLGLTPRAKMFGLTLICIIFCLGAVNFCGVPAEVRFPGGFAIDLSVLSTTFDVAGTPFTVPWLFVVFTWLLIAGFSNAVNLTDGLDGLAGGTSMIALLIMAAIAFLCGDSNLAIFGAAAAGGCLGFLWFNCYPASIFMGDTGSLALGTGFACMGIVTNTEVSSLIIGGLFIVEALSVMIQVVSYHFTKKRVFLMAPIHHHFEQKGWAETKVVIRFWIVAAAFGALGLALFFQLG</sequence>
<keyword evidence="7 9" id="KW-0460">Magnesium</keyword>
<dbReference type="RefSeq" id="WP_040220318.1">
    <property type="nucleotide sequence ID" value="NZ_JABBCP010000002.1"/>
</dbReference>
<keyword evidence="6 7" id="KW-0472">Membrane</keyword>
<dbReference type="InterPro" id="IPR000715">
    <property type="entry name" value="Glycosyl_transferase_4"/>
</dbReference>
<dbReference type="InterPro" id="IPR018480">
    <property type="entry name" value="PNAcMuramoyl-5peptid_Trfase_CS"/>
</dbReference>
<dbReference type="Pfam" id="PF00953">
    <property type="entry name" value="Glycos_transf_4"/>
    <property type="match status" value="1"/>
</dbReference>
<comment type="catalytic activity">
    <reaction evidence="7">
        <text>UDP-N-acetyl-alpha-D-muramoyl-L-alanyl-gamma-D-glutamyl-meso-2,6-diaminopimeloyl-D-alanyl-D-alanine + di-trans,octa-cis-undecaprenyl phosphate = di-trans,octa-cis-undecaprenyl diphospho-N-acetyl-alpha-D-muramoyl-L-alanyl-D-glutamyl-meso-2,6-diaminopimeloyl-D-alanyl-D-alanine + UMP</text>
        <dbReference type="Rhea" id="RHEA:28386"/>
        <dbReference type="ChEBI" id="CHEBI:57865"/>
        <dbReference type="ChEBI" id="CHEBI:60392"/>
        <dbReference type="ChEBI" id="CHEBI:61386"/>
        <dbReference type="ChEBI" id="CHEBI:61387"/>
        <dbReference type="EC" id="2.7.8.13"/>
    </reaction>
</comment>
<keyword evidence="7" id="KW-0573">Peptidoglycan synthesis</keyword>
<keyword evidence="4 7" id="KW-0812">Transmembrane</keyword>
<feature type="transmembrane region" description="Helical" evidence="7">
    <location>
        <begin position="120"/>
        <end position="143"/>
    </location>
</feature>
<comment type="pathway">
    <text evidence="7">Cell wall biogenesis; peptidoglycan biosynthesis.</text>
</comment>
<dbReference type="GO" id="GO:0046872">
    <property type="term" value="F:metal ion binding"/>
    <property type="evidence" value="ECO:0007669"/>
    <property type="project" value="UniProtKB-KW"/>
</dbReference>
<dbReference type="GO" id="GO:0005886">
    <property type="term" value="C:plasma membrane"/>
    <property type="evidence" value="ECO:0007669"/>
    <property type="project" value="UniProtKB-SubCell"/>
</dbReference>
<keyword evidence="5 7" id="KW-1133">Transmembrane helix</keyword>
<dbReference type="PROSITE" id="PS01347">
    <property type="entry name" value="MRAY_1"/>
    <property type="match status" value="1"/>
</dbReference>
<comment type="cofactor">
    <cofactor evidence="7 9">
        <name>Mg(2+)</name>
        <dbReference type="ChEBI" id="CHEBI:18420"/>
    </cofactor>
</comment>
<dbReference type="HAMAP" id="MF_00038">
    <property type="entry name" value="MraY"/>
    <property type="match status" value="1"/>
</dbReference>
<dbReference type="GO" id="GO:0009252">
    <property type="term" value="P:peptidoglycan biosynthetic process"/>
    <property type="evidence" value="ECO:0007669"/>
    <property type="project" value="UniProtKB-UniRule"/>
</dbReference>